<dbReference type="GO" id="GO:0005813">
    <property type="term" value="C:centrosome"/>
    <property type="evidence" value="ECO:0000318"/>
    <property type="project" value="GO_Central"/>
</dbReference>
<dbReference type="OMA" id="RCRRLFM"/>
<dbReference type="RefSeq" id="XP_002116293.1">
    <property type="nucleotide sequence ID" value="XM_002116257.1"/>
</dbReference>
<name>B3S7N9_TRIAD</name>
<feature type="compositionally biased region" description="Basic and acidic residues" evidence="1">
    <location>
        <begin position="385"/>
        <end position="403"/>
    </location>
</feature>
<dbReference type="Proteomes" id="UP000009022">
    <property type="component" value="Unassembled WGS sequence"/>
</dbReference>
<feature type="compositionally biased region" description="Polar residues" evidence="1">
    <location>
        <begin position="236"/>
        <end position="245"/>
    </location>
</feature>
<evidence type="ECO:0008006" key="4">
    <source>
        <dbReference type="Google" id="ProtNLM"/>
    </source>
</evidence>
<dbReference type="HOGENOM" id="CLU_560134_0_0_1"/>
<reference evidence="2 3" key="1">
    <citation type="journal article" date="2008" name="Nature">
        <title>The Trichoplax genome and the nature of placozoans.</title>
        <authorList>
            <person name="Srivastava M."/>
            <person name="Begovic E."/>
            <person name="Chapman J."/>
            <person name="Putnam N.H."/>
            <person name="Hellsten U."/>
            <person name="Kawashima T."/>
            <person name="Kuo A."/>
            <person name="Mitros T."/>
            <person name="Salamov A."/>
            <person name="Carpenter M.L."/>
            <person name="Signorovitch A.Y."/>
            <person name="Moreno M.A."/>
            <person name="Kamm K."/>
            <person name="Grimwood J."/>
            <person name="Schmutz J."/>
            <person name="Shapiro H."/>
            <person name="Grigoriev I.V."/>
            <person name="Buss L.W."/>
            <person name="Schierwater B."/>
            <person name="Dellaporta S.L."/>
            <person name="Rokhsar D.S."/>
        </authorList>
    </citation>
    <scope>NUCLEOTIDE SEQUENCE [LARGE SCALE GENOMIC DNA]</scope>
    <source>
        <strain evidence="2 3">Grell-BS-1999</strain>
    </source>
</reference>
<accession>B3S7N9</accession>
<evidence type="ECO:0000256" key="1">
    <source>
        <dbReference type="SAM" id="MobiDB-lite"/>
    </source>
</evidence>
<dbReference type="AlphaFoldDB" id="B3S7N9"/>
<dbReference type="CTD" id="6757506"/>
<dbReference type="InParanoid" id="B3S7N9"/>
<feature type="region of interest" description="Disordered" evidence="1">
    <location>
        <begin position="378"/>
        <end position="423"/>
    </location>
</feature>
<sequence length="513" mass="59239">MVVNTKSVFATNKNGNKLHIPVPKSYRKDLTAETKHRPIATVFNAISGKSRAYIADRGQDPSSHSVCVLPEPRNSRMGAYKHAEITAIEEEKKIKSQQLKRESKLKQFQEEVKLRVKQMEHQKRIRQLEKSYKAVEIERHVISQSSFVESTTSKRDTCIIRDNSNLAMKSGVDQFQDKPKEIVREPLTLSSGNTALLKHSEKVSQQSCAARQSLLSRKISSQIQSLPGGRWKDTPTQDYPNTSNIESEKENVTNDDYGAEVISFKAKPKVHFADQISNVTDSNSGEDDKNIELSAADSDTVEDQLGIHEPHDKADNTHPIQKKQLLSKSRSHNKSVVNEGQDDVKRQIRNQYTMYRRLFMDIEREQVRENIKLKQHRQKVAKIKQRNESLRRTEESKIREALEPKNPITGESPSKAKKRQKAEEEEVLRQLELRKQKLQRNKEMERYINALRESIKERFQASNTELPQLCNCTANLWETNPDTCANNCIFYKNPKDSTVKIFLKENKEIFRRF</sequence>
<dbReference type="eggNOG" id="ENOG502QU35">
    <property type="taxonomic scope" value="Eukaryota"/>
</dbReference>
<dbReference type="GeneID" id="6757506"/>
<proteinExistence type="predicted"/>
<evidence type="ECO:0000313" key="2">
    <source>
        <dbReference type="EMBL" id="EDV21326.1"/>
    </source>
</evidence>
<dbReference type="STRING" id="10228.B3S7N9"/>
<organism evidence="2 3">
    <name type="scientific">Trichoplax adhaerens</name>
    <name type="common">Trichoplax reptans</name>
    <dbReference type="NCBI Taxonomy" id="10228"/>
    <lineage>
        <taxon>Eukaryota</taxon>
        <taxon>Metazoa</taxon>
        <taxon>Placozoa</taxon>
        <taxon>Uniplacotomia</taxon>
        <taxon>Trichoplacea</taxon>
        <taxon>Trichoplacidae</taxon>
        <taxon>Trichoplax</taxon>
    </lineage>
</organism>
<dbReference type="InterPro" id="IPR037693">
    <property type="entry name" value="CCDC15"/>
</dbReference>
<dbReference type="EMBL" id="DS985254">
    <property type="protein sequence ID" value="EDV21326.1"/>
    <property type="molecule type" value="Genomic_DNA"/>
</dbReference>
<gene>
    <name evidence="2" type="ORF">TRIADDRAFT_60238</name>
</gene>
<dbReference type="PhylomeDB" id="B3S7N9"/>
<dbReference type="KEGG" id="tad:TRIADDRAFT_60238"/>
<evidence type="ECO:0000313" key="3">
    <source>
        <dbReference type="Proteomes" id="UP000009022"/>
    </source>
</evidence>
<keyword evidence="3" id="KW-1185">Reference proteome</keyword>
<dbReference type="PANTHER" id="PTHR14817">
    <property type="entry name" value="COILED-COIL DOMAIN-CONTAINING PROTEIN 15"/>
    <property type="match status" value="1"/>
</dbReference>
<feature type="region of interest" description="Disordered" evidence="1">
    <location>
        <begin position="224"/>
        <end position="250"/>
    </location>
</feature>
<dbReference type="PANTHER" id="PTHR14817:SF2">
    <property type="entry name" value="COILED-COIL DOMAIN-CONTAINING PROTEIN 15"/>
    <property type="match status" value="1"/>
</dbReference>
<protein>
    <recommendedName>
        <fullName evidence="4">Coiled-coil domain-containing protein 15</fullName>
    </recommendedName>
</protein>
<dbReference type="OrthoDB" id="10007210at2759"/>